<keyword evidence="3" id="KW-1185">Reference proteome</keyword>
<proteinExistence type="predicted"/>
<sequence length="464" mass="52904">MLDVAVSPILALPVEILSEIFVHCLPTSHTNREWNTAHPSEAPMLLLHVCRIWREIAIDTSALWAKMEISMDHAHSDEMARAWLKRAKACPLSVKLHRWPRWDGDEEDTYDDTSSDEDGNGDSSPDGEDGQDTCSIFQTLLELAHNLKFLELSAIPSGYIRELDRLSGSCRFPLLQKLTIGINNGSYYWEYESMNDAPCVQLFRNAPLLRELSLIGAAPPRFLKSLPWHQLTKYTGTREKLYHCVDALRLSPNLVECAFAACLTDESFLDTAIHSSLKSLTLFKGCFDTDIFIFLTLPALETLEILDCPEEWFNDEGFQEFLMCSSPPLRQFTIRFDRGTGPGADTFLSMPSLVQLEIWNAHKTFIAVFFDYFFDDTFLPQLQHLSFFHPHCPSEDVTRGQLHEIQTGLAARWNARHHGFAQLKSFHFVWDREVDLSEDDLAPLREMLSEGLDITIKGATHSYI</sequence>
<dbReference type="AlphaFoldDB" id="A0A8H6XQA6"/>
<dbReference type="PANTHER" id="PTHR38926">
    <property type="entry name" value="F-BOX DOMAIN CONTAINING PROTEIN, EXPRESSED"/>
    <property type="match status" value="1"/>
</dbReference>
<reference evidence="2" key="1">
    <citation type="submission" date="2020-05" db="EMBL/GenBank/DDBJ databases">
        <title>Mycena genomes resolve the evolution of fungal bioluminescence.</title>
        <authorList>
            <person name="Tsai I.J."/>
        </authorList>
    </citation>
    <scope>NUCLEOTIDE SEQUENCE</scope>
    <source>
        <strain evidence="2">160909Yilan</strain>
    </source>
</reference>
<gene>
    <name evidence="2" type="ORF">MSAN_01828200</name>
</gene>
<name>A0A8H6XQA6_9AGAR</name>
<dbReference type="Proteomes" id="UP000623467">
    <property type="component" value="Unassembled WGS sequence"/>
</dbReference>
<evidence type="ECO:0000313" key="2">
    <source>
        <dbReference type="EMBL" id="KAF7346023.1"/>
    </source>
</evidence>
<dbReference type="SUPFAM" id="SSF52047">
    <property type="entry name" value="RNI-like"/>
    <property type="match status" value="1"/>
</dbReference>
<dbReference type="EMBL" id="JACAZH010000019">
    <property type="protein sequence ID" value="KAF7346023.1"/>
    <property type="molecule type" value="Genomic_DNA"/>
</dbReference>
<dbReference type="InterPro" id="IPR032675">
    <property type="entry name" value="LRR_dom_sf"/>
</dbReference>
<protein>
    <submittedName>
        <fullName evidence="2">F-box domain-containing protein</fullName>
    </submittedName>
</protein>
<feature type="region of interest" description="Disordered" evidence="1">
    <location>
        <begin position="106"/>
        <end position="130"/>
    </location>
</feature>
<evidence type="ECO:0000256" key="1">
    <source>
        <dbReference type="SAM" id="MobiDB-lite"/>
    </source>
</evidence>
<dbReference type="Gene3D" id="3.80.10.10">
    <property type="entry name" value="Ribonuclease Inhibitor"/>
    <property type="match status" value="1"/>
</dbReference>
<evidence type="ECO:0000313" key="3">
    <source>
        <dbReference type="Proteomes" id="UP000623467"/>
    </source>
</evidence>
<organism evidence="2 3">
    <name type="scientific">Mycena sanguinolenta</name>
    <dbReference type="NCBI Taxonomy" id="230812"/>
    <lineage>
        <taxon>Eukaryota</taxon>
        <taxon>Fungi</taxon>
        <taxon>Dikarya</taxon>
        <taxon>Basidiomycota</taxon>
        <taxon>Agaricomycotina</taxon>
        <taxon>Agaricomycetes</taxon>
        <taxon>Agaricomycetidae</taxon>
        <taxon>Agaricales</taxon>
        <taxon>Marasmiineae</taxon>
        <taxon>Mycenaceae</taxon>
        <taxon>Mycena</taxon>
    </lineage>
</organism>
<dbReference type="OrthoDB" id="2269034at2759"/>
<comment type="caution">
    <text evidence="2">The sequence shown here is derived from an EMBL/GenBank/DDBJ whole genome shotgun (WGS) entry which is preliminary data.</text>
</comment>
<dbReference type="PANTHER" id="PTHR38926:SF72">
    <property type="entry name" value="IM:7136021-RELATED"/>
    <property type="match status" value="1"/>
</dbReference>
<accession>A0A8H6XQA6</accession>